<gene>
    <name evidence="2" type="ORF">OUZ56_002999</name>
</gene>
<protein>
    <submittedName>
        <fullName evidence="2">Uncharacterized protein</fullName>
    </submittedName>
</protein>
<dbReference type="Proteomes" id="UP001234178">
    <property type="component" value="Unassembled WGS sequence"/>
</dbReference>
<reference evidence="2 3" key="1">
    <citation type="journal article" date="2023" name="Nucleic Acids Res.">
        <title>The hologenome of Daphnia magna reveals possible DNA methylation and microbiome-mediated evolution of the host genome.</title>
        <authorList>
            <person name="Chaturvedi A."/>
            <person name="Li X."/>
            <person name="Dhandapani V."/>
            <person name="Marshall H."/>
            <person name="Kissane S."/>
            <person name="Cuenca-Cambronero M."/>
            <person name="Asole G."/>
            <person name="Calvet F."/>
            <person name="Ruiz-Romero M."/>
            <person name="Marangio P."/>
            <person name="Guigo R."/>
            <person name="Rago D."/>
            <person name="Mirbahai L."/>
            <person name="Eastwood N."/>
            <person name="Colbourne J.K."/>
            <person name="Zhou J."/>
            <person name="Mallon E."/>
            <person name="Orsini L."/>
        </authorList>
    </citation>
    <scope>NUCLEOTIDE SEQUENCE [LARGE SCALE GENOMIC DNA]</scope>
    <source>
        <strain evidence="2">LRV0_1</strain>
    </source>
</reference>
<sequence>MGVAPVTKGPSMGVSRRRPKLKEEDGQTRDSGMDSLTSIVGGPGPAVKPAAITPTKNIFYFLNERCVGSLVV</sequence>
<feature type="compositionally biased region" description="Basic and acidic residues" evidence="1">
    <location>
        <begin position="21"/>
        <end position="32"/>
    </location>
</feature>
<organism evidence="2 3">
    <name type="scientific">Daphnia magna</name>
    <dbReference type="NCBI Taxonomy" id="35525"/>
    <lineage>
        <taxon>Eukaryota</taxon>
        <taxon>Metazoa</taxon>
        <taxon>Ecdysozoa</taxon>
        <taxon>Arthropoda</taxon>
        <taxon>Crustacea</taxon>
        <taxon>Branchiopoda</taxon>
        <taxon>Diplostraca</taxon>
        <taxon>Cladocera</taxon>
        <taxon>Anomopoda</taxon>
        <taxon>Daphniidae</taxon>
        <taxon>Daphnia</taxon>
    </lineage>
</organism>
<proteinExistence type="predicted"/>
<evidence type="ECO:0000313" key="3">
    <source>
        <dbReference type="Proteomes" id="UP001234178"/>
    </source>
</evidence>
<dbReference type="EMBL" id="JAOYFB010000036">
    <property type="protein sequence ID" value="KAK4021065.1"/>
    <property type="molecule type" value="Genomic_DNA"/>
</dbReference>
<evidence type="ECO:0000313" key="2">
    <source>
        <dbReference type="EMBL" id="KAK4021065.1"/>
    </source>
</evidence>
<keyword evidence="3" id="KW-1185">Reference proteome</keyword>
<accession>A0ABR0A7F0</accession>
<name>A0ABR0A7F0_9CRUS</name>
<evidence type="ECO:0000256" key="1">
    <source>
        <dbReference type="SAM" id="MobiDB-lite"/>
    </source>
</evidence>
<feature type="region of interest" description="Disordered" evidence="1">
    <location>
        <begin position="1"/>
        <end position="45"/>
    </location>
</feature>
<comment type="caution">
    <text evidence="2">The sequence shown here is derived from an EMBL/GenBank/DDBJ whole genome shotgun (WGS) entry which is preliminary data.</text>
</comment>